<reference evidence="6" key="1">
    <citation type="submission" date="2023-08" db="EMBL/GenBank/DDBJ databases">
        <title>Black Yeasts Isolated from many extreme environments.</title>
        <authorList>
            <person name="Coleine C."/>
            <person name="Stajich J.E."/>
            <person name="Selbmann L."/>
        </authorList>
    </citation>
    <scope>NUCLEOTIDE SEQUENCE</scope>
    <source>
        <strain evidence="6">CCFEE 5810</strain>
    </source>
</reference>
<dbReference type="GO" id="GO:0004309">
    <property type="term" value="F:exopolyphosphatase activity"/>
    <property type="evidence" value="ECO:0007669"/>
    <property type="project" value="UniProtKB-EC"/>
</dbReference>
<dbReference type="GO" id="GO:0046872">
    <property type="term" value="F:metal ion binding"/>
    <property type="evidence" value="ECO:0007669"/>
    <property type="project" value="UniProtKB-KW"/>
</dbReference>
<dbReference type="SUPFAM" id="SSF64182">
    <property type="entry name" value="DHH phosphoesterases"/>
    <property type="match status" value="1"/>
</dbReference>
<evidence type="ECO:0000256" key="4">
    <source>
        <dbReference type="ARBA" id="ARBA00023211"/>
    </source>
</evidence>
<dbReference type="Pfam" id="PF01368">
    <property type="entry name" value="DHH"/>
    <property type="match status" value="1"/>
</dbReference>
<dbReference type="PANTHER" id="PTHR12112">
    <property type="entry name" value="BNIP - RELATED"/>
    <property type="match status" value="1"/>
</dbReference>
<dbReference type="PANTHER" id="PTHR12112:SF39">
    <property type="entry name" value="EG:152A3.5 PROTEIN (FBGN0003116_PN PROTEIN)"/>
    <property type="match status" value="1"/>
</dbReference>
<sequence length="416" mass="46059">MSRMSIRTFLVTAKRELQQAIQTKGTASFVVGNESADLDSITCALVYGYLASSTAQARHDNHVVIPVTNIPTADLFLRPELTALLRYAGVKPDELITLDDLGDLPMPLSKADWTLVDHNALTGPLAQHYGSSVTAVIDHHDEENTVSSTALPRIIEKCGSCNSLVVNHLRSSWDDISSTSTSIGAANAQSSDGVIDDEAYTSTWDAQIAKLALGSVLIDTHNMTDESKVKDHDRKAVRYLEARINISHKYGKDYDRKTFFDEIDGAKKELDGLSLTDILRKDYKQWTEGDQTVGIAAVVKPMTYLQEKVKRDEFVQTLLKFARERKLQLFAVMTASTSVSGDFERQLLLIALDDGDAKKAGDKFVKQASDQLKLEESEVNETISDGIKLPLCKLWKQKNLGASRKRVGPLLREAMR</sequence>
<comment type="cofactor">
    <cofactor evidence="1">
        <name>Mn(2+)</name>
        <dbReference type="ChEBI" id="CHEBI:29035"/>
    </cofactor>
</comment>
<dbReference type="EC" id="3.6.1.11" evidence="6"/>
<keyword evidence="3 6" id="KW-0378">Hydrolase</keyword>
<feature type="domain" description="DHHA2" evidence="5">
    <location>
        <begin position="260"/>
        <end position="415"/>
    </location>
</feature>
<dbReference type="InterPro" id="IPR038763">
    <property type="entry name" value="DHH_sf"/>
</dbReference>
<evidence type="ECO:0000313" key="7">
    <source>
        <dbReference type="Proteomes" id="UP001310594"/>
    </source>
</evidence>
<evidence type="ECO:0000256" key="3">
    <source>
        <dbReference type="ARBA" id="ARBA00022801"/>
    </source>
</evidence>
<dbReference type="Pfam" id="PF02833">
    <property type="entry name" value="DHHA2"/>
    <property type="match status" value="1"/>
</dbReference>
<dbReference type="Gene3D" id="3.90.1640.10">
    <property type="entry name" value="inorganic pyrophosphatase (n-terminal core)"/>
    <property type="match status" value="1"/>
</dbReference>
<evidence type="ECO:0000313" key="6">
    <source>
        <dbReference type="EMBL" id="KAK5694789.1"/>
    </source>
</evidence>
<evidence type="ECO:0000256" key="1">
    <source>
        <dbReference type="ARBA" id="ARBA00001936"/>
    </source>
</evidence>
<accession>A0AAN7ZZS3</accession>
<evidence type="ECO:0000256" key="2">
    <source>
        <dbReference type="ARBA" id="ARBA00022723"/>
    </source>
</evidence>
<comment type="caution">
    <text evidence="6">The sequence shown here is derived from an EMBL/GenBank/DDBJ whole genome shotgun (WGS) entry which is preliminary data.</text>
</comment>
<dbReference type="Gene3D" id="3.10.310.20">
    <property type="entry name" value="DHHA2 domain"/>
    <property type="match status" value="1"/>
</dbReference>
<evidence type="ECO:0000259" key="5">
    <source>
        <dbReference type="SMART" id="SM01131"/>
    </source>
</evidence>
<keyword evidence="4" id="KW-0464">Manganese</keyword>
<protein>
    <submittedName>
        <fullName evidence="6">Exopolyphosphatase</fullName>
        <ecNumber evidence="6">3.6.1.11</ecNumber>
    </submittedName>
</protein>
<dbReference type="Proteomes" id="UP001310594">
    <property type="component" value="Unassembled WGS sequence"/>
</dbReference>
<name>A0AAN7ZZS3_9PEZI</name>
<proteinExistence type="predicted"/>
<organism evidence="6 7">
    <name type="scientific">Elasticomyces elasticus</name>
    <dbReference type="NCBI Taxonomy" id="574655"/>
    <lineage>
        <taxon>Eukaryota</taxon>
        <taxon>Fungi</taxon>
        <taxon>Dikarya</taxon>
        <taxon>Ascomycota</taxon>
        <taxon>Pezizomycotina</taxon>
        <taxon>Dothideomycetes</taxon>
        <taxon>Dothideomycetidae</taxon>
        <taxon>Mycosphaerellales</taxon>
        <taxon>Teratosphaeriaceae</taxon>
        <taxon>Elasticomyces</taxon>
    </lineage>
</organism>
<keyword evidence="2" id="KW-0479">Metal-binding</keyword>
<gene>
    <name evidence="6" type="primary">PPX1</name>
    <name evidence="6" type="ORF">LTR97_009379</name>
</gene>
<dbReference type="InterPro" id="IPR004097">
    <property type="entry name" value="DHHA2"/>
</dbReference>
<dbReference type="InterPro" id="IPR038222">
    <property type="entry name" value="DHHA2_dom_sf"/>
</dbReference>
<dbReference type="EMBL" id="JAVRQU010000015">
    <property type="protein sequence ID" value="KAK5694789.1"/>
    <property type="molecule type" value="Genomic_DNA"/>
</dbReference>
<dbReference type="GO" id="GO:0005737">
    <property type="term" value="C:cytoplasm"/>
    <property type="evidence" value="ECO:0007669"/>
    <property type="project" value="InterPro"/>
</dbReference>
<dbReference type="InterPro" id="IPR001667">
    <property type="entry name" value="DDH_dom"/>
</dbReference>
<dbReference type="AlphaFoldDB" id="A0AAN7ZZS3"/>
<dbReference type="SMART" id="SM01131">
    <property type="entry name" value="DHHA2"/>
    <property type="match status" value="1"/>
</dbReference>